<name>A0A8D8MRQ1_CULPI</name>
<accession>A0A8D8MRQ1</accession>
<dbReference type="EMBL" id="HBUE01325437">
    <property type="protein sequence ID" value="CAG6590611.1"/>
    <property type="molecule type" value="Transcribed_RNA"/>
</dbReference>
<evidence type="ECO:0000256" key="1">
    <source>
        <dbReference type="SAM" id="Phobius"/>
    </source>
</evidence>
<sequence length="117" mass="12063">MSLHSSAVSWIGPSGDMKAVAADEPPPPPPPDVVVRIFAFESMIPFVITSCFLTAGCCATVVPLVVMMRCAPPCCSADGSLTTIIRRTPLLACVIVPLASFCTIILAPSGSDASVTV</sequence>
<feature type="transmembrane region" description="Helical" evidence="1">
    <location>
        <begin position="88"/>
        <end position="107"/>
    </location>
</feature>
<protein>
    <submittedName>
        <fullName evidence="2">(northern house mosquito) hypothetical protein</fullName>
    </submittedName>
</protein>
<reference evidence="2" key="1">
    <citation type="submission" date="2021-05" db="EMBL/GenBank/DDBJ databases">
        <authorList>
            <person name="Alioto T."/>
            <person name="Alioto T."/>
            <person name="Gomez Garrido J."/>
        </authorList>
    </citation>
    <scope>NUCLEOTIDE SEQUENCE</scope>
</reference>
<evidence type="ECO:0000313" key="2">
    <source>
        <dbReference type="EMBL" id="CAG6538596.1"/>
    </source>
</evidence>
<dbReference type="AlphaFoldDB" id="A0A8D8MRQ1"/>
<feature type="transmembrane region" description="Helical" evidence="1">
    <location>
        <begin position="43"/>
        <end position="67"/>
    </location>
</feature>
<proteinExistence type="predicted"/>
<dbReference type="EMBL" id="HBUE01218870">
    <property type="protein sequence ID" value="CAG6538596.1"/>
    <property type="molecule type" value="Transcribed_RNA"/>
</dbReference>
<organism evidence="2">
    <name type="scientific">Culex pipiens</name>
    <name type="common">House mosquito</name>
    <dbReference type="NCBI Taxonomy" id="7175"/>
    <lineage>
        <taxon>Eukaryota</taxon>
        <taxon>Metazoa</taxon>
        <taxon>Ecdysozoa</taxon>
        <taxon>Arthropoda</taxon>
        <taxon>Hexapoda</taxon>
        <taxon>Insecta</taxon>
        <taxon>Pterygota</taxon>
        <taxon>Neoptera</taxon>
        <taxon>Endopterygota</taxon>
        <taxon>Diptera</taxon>
        <taxon>Nematocera</taxon>
        <taxon>Culicoidea</taxon>
        <taxon>Culicidae</taxon>
        <taxon>Culicinae</taxon>
        <taxon>Culicini</taxon>
        <taxon>Culex</taxon>
        <taxon>Culex</taxon>
    </lineage>
</organism>
<keyword evidence="1" id="KW-1133">Transmembrane helix</keyword>
<keyword evidence="1" id="KW-0812">Transmembrane</keyword>
<keyword evidence="1" id="KW-0472">Membrane</keyword>